<evidence type="ECO:0000313" key="2">
    <source>
        <dbReference type="EMBL" id="RPB19181.1"/>
    </source>
</evidence>
<evidence type="ECO:0000256" key="1">
    <source>
        <dbReference type="SAM" id="MobiDB-lite"/>
    </source>
</evidence>
<gene>
    <name evidence="2" type="ORF">L211DRAFT_871439</name>
</gene>
<dbReference type="Proteomes" id="UP000267821">
    <property type="component" value="Unassembled WGS sequence"/>
</dbReference>
<dbReference type="AlphaFoldDB" id="A0A3N4LEQ7"/>
<dbReference type="InParanoid" id="A0A3N4LEQ7"/>
<dbReference type="EMBL" id="ML121596">
    <property type="protein sequence ID" value="RPB19181.1"/>
    <property type="molecule type" value="Genomic_DNA"/>
</dbReference>
<feature type="compositionally biased region" description="Polar residues" evidence="1">
    <location>
        <begin position="9"/>
        <end position="20"/>
    </location>
</feature>
<protein>
    <submittedName>
        <fullName evidence="2">Uncharacterized protein</fullName>
    </submittedName>
</protein>
<feature type="region of interest" description="Disordered" evidence="1">
    <location>
        <begin position="1"/>
        <end position="32"/>
    </location>
</feature>
<proteinExistence type="predicted"/>
<name>A0A3N4LEQ7_9PEZI</name>
<sequence length="288" mass="32478">MGTKHSTDTDGQTQSPNVSDTPLDFPRGSLPSENTVYSFEPPLGFVRNSSSTSTPALVQMEESNSDRESILSNTLPLIQQFTPPQCPDAIVSAAIAFGASHKTAEVISRDVELYSLFDPLFSEVASMNSTLWEISEDITSFTSHLISSSDGLRIIEAYPREEIQFNISLRKLSPQHTIAYRDNNVRIWLNELIIMTAWTNEAWQSMVSQEREVFDESLIKLMDILEARLSECEQAVLEIRERILKARGPLVKTGQMHSAQFGESWLKWAVVETIRMKGIVAQMKRFMN</sequence>
<evidence type="ECO:0000313" key="3">
    <source>
        <dbReference type="Proteomes" id="UP000267821"/>
    </source>
</evidence>
<dbReference type="OrthoDB" id="5453525at2759"/>
<keyword evidence="3" id="KW-1185">Reference proteome</keyword>
<organism evidence="2 3">
    <name type="scientific">Terfezia boudieri ATCC MYA-4762</name>
    <dbReference type="NCBI Taxonomy" id="1051890"/>
    <lineage>
        <taxon>Eukaryota</taxon>
        <taxon>Fungi</taxon>
        <taxon>Dikarya</taxon>
        <taxon>Ascomycota</taxon>
        <taxon>Pezizomycotina</taxon>
        <taxon>Pezizomycetes</taxon>
        <taxon>Pezizales</taxon>
        <taxon>Pezizaceae</taxon>
        <taxon>Terfezia</taxon>
    </lineage>
</organism>
<reference evidence="2 3" key="1">
    <citation type="journal article" date="2018" name="Nat. Ecol. Evol.">
        <title>Pezizomycetes genomes reveal the molecular basis of ectomycorrhizal truffle lifestyle.</title>
        <authorList>
            <person name="Murat C."/>
            <person name="Payen T."/>
            <person name="Noel B."/>
            <person name="Kuo A."/>
            <person name="Morin E."/>
            <person name="Chen J."/>
            <person name="Kohler A."/>
            <person name="Krizsan K."/>
            <person name="Balestrini R."/>
            <person name="Da Silva C."/>
            <person name="Montanini B."/>
            <person name="Hainaut M."/>
            <person name="Levati E."/>
            <person name="Barry K.W."/>
            <person name="Belfiori B."/>
            <person name="Cichocki N."/>
            <person name="Clum A."/>
            <person name="Dockter R.B."/>
            <person name="Fauchery L."/>
            <person name="Guy J."/>
            <person name="Iotti M."/>
            <person name="Le Tacon F."/>
            <person name="Lindquist E.A."/>
            <person name="Lipzen A."/>
            <person name="Malagnac F."/>
            <person name="Mello A."/>
            <person name="Molinier V."/>
            <person name="Miyauchi S."/>
            <person name="Poulain J."/>
            <person name="Riccioni C."/>
            <person name="Rubini A."/>
            <person name="Sitrit Y."/>
            <person name="Splivallo R."/>
            <person name="Traeger S."/>
            <person name="Wang M."/>
            <person name="Zifcakova L."/>
            <person name="Wipf D."/>
            <person name="Zambonelli A."/>
            <person name="Paolocci F."/>
            <person name="Nowrousian M."/>
            <person name="Ottonello S."/>
            <person name="Baldrian P."/>
            <person name="Spatafora J.W."/>
            <person name="Henrissat B."/>
            <person name="Nagy L.G."/>
            <person name="Aury J.M."/>
            <person name="Wincker P."/>
            <person name="Grigoriev I.V."/>
            <person name="Bonfante P."/>
            <person name="Martin F.M."/>
        </authorList>
    </citation>
    <scope>NUCLEOTIDE SEQUENCE [LARGE SCALE GENOMIC DNA]</scope>
    <source>
        <strain evidence="2 3">ATCC MYA-4762</strain>
    </source>
</reference>
<accession>A0A3N4LEQ7</accession>